<dbReference type="Gene3D" id="3.90.1200.10">
    <property type="match status" value="1"/>
</dbReference>
<keyword evidence="1" id="KW-0946">Virion</keyword>
<dbReference type="GeneID" id="83012321"/>
<dbReference type="Proteomes" id="UP000095558">
    <property type="component" value="Unassembled WGS sequence"/>
</dbReference>
<dbReference type="EMBL" id="CYZV01000029">
    <property type="protein sequence ID" value="CUO53372.1"/>
    <property type="molecule type" value="Genomic_DNA"/>
</dbReference>
<dbReference type="InterPro" id="IPR047175">
    <property type="entry name" value="CotS-like"/>
</dbReference>
<sequence length="246" mass="28840">MDIIEFLNGNGIIVGEENFPKGSKKKYMWDIDYQIALMVEIQKIMMGKKSYIIPRIESSIGHEIETFIVQAKKTSKMLKLFEEKMSKSDLDYFIIEEGNKILDRANKSLDTLDEDEYLKIIVRSMNNYEVCLGRVDEGNLKKEGMAICIRTIRYISYNMIEHDCYSYIKRLKRRGYSGDIVHIINKFAEESNLKSESIDYMKVLANYPVESIKVLSKLRYDRERFTDDEWAKEINMSQSIDGIELL</sequence>
<dbReference type="OrthoDB" id="1928514at2"/>
<organism evidence="1 2">
    <name type="scientific">Clostridium disporicum</name>
    <dbReference type="NCBI Taxonomy" id="84024"/>
    <lineage>
        <taxon>Bacteria</taxon>
        <taxon>Bacillati</taxon>
        <taxon>Bacillota</taxon>
        <taxon>Clostridia</taxon>
        <taxon>Eubacteriales</taxon>
        <taxon>Clostridiaceae</taxon>
        <taxon>Clostridium</taxon>
    </lineage>
</organism>
<dbReference type="RefSeq" id="WP_052330698.1">
    <property type="nucleotide sequence ID" value="NZ_CYYT01000018.1"/>
</dbReference>
<reference evidence="1 2" key="1">
    <citation type="submission" date="2015-09" db="EMBL/GenBank/DDBJ databases">
        <authorList>
            <consortium name="Pathogen Informatics"/>
        </authorList>
    </citation>
    <scope>NUCLEOTIDE SEQUENCE [LARGE SCALE GENOMIC DNA]</scope>
    <source>
        <strain evidence="1 2">2789STDY5834855</strain>
    </source>
</reference>
<gene>
    <name evidence="1" type="ORF">ERS852470_02622</name>
</gene>
<evidence type="ECO:0000313" key="1">
    <source>
        <dbReference type="EMBL" id="CUO53372.1"/>
    </source>
</evidence>
<evidence type="ECO:0000313" key="2">
    <source>
        <dbReference type="Proteomes" id="UP000095558"/>
    </source>
</evidence>
<protein>
    <submittedName>
        <fullName evidence="1">Spore coat protein</fullName>
    </submittedName>
</protein>
<proteinExistence type="predicted"/>
<name>A0A174FSW0_9CLOT</name>
<dbReference type="PANTHER" id="PTHR39179:SF1">
    <property type="entry name" value="SPORE COAT PROTEIN I"/>
    <property type="match status" value="1"/>
</dbReference>
<keyword evidence="1" id="KW-0167">Capsid protein</keyword>
<dbReference type="GO" id="GO:0042601">
    <property type="term" value="C:endospore-forming forespore"/>
    <property type="evidence" value="ECO:0007669"/>
    <property type="project" value="TreeGrafter"/>
</dbReference>
<dbReference type="AlphaFoldDB" id="A0A174FSW0"/>
<accession>A0A174FSW0</accession>
<dbReference type="PANTHER" id="PTHR39179">
    <property type="entry name" value="SPORE COAT PROTEIN I"/>
    <property type="match status" value="1"/>
</dbReference>